<dbReference type="Pfam" id="PF05464">
    <property type="entry name" value="Phi-29_GP4"/>
    <property type="match status" value="1"/>
</dbReference>
<sequence length="104" mass="12259">MTLTKNGICYDLKESPYFYFVGVYKFFFSSPAHLVKFRKGLEANRDWLNDSMTRRFKFNMSLDVLADFSLYRKIETRGFLIINDLTGVAYECPESIEFHGMKIN</sequence>
<proteinExistence type="predicted"/>
<keyword evidence="1" id="KW-1133">Transmembrane helix</keyword>
<organism evidence="2">
    <name type="scientific">Podoviridae sp. ctiHu16</name>
    <dbReference type="NCBI Taxonomy" id="2826571"/>
    <lineage>
        <taxon>Viruses</taxon>
        <taxon>Duplodnaviria</taxon>
        <taxon>Heunggongvirae</taxon>
        <taxon>Uroviricota</taxon>
        <taxon>Caudoviricetes</taxon>
    </lineage>
</organism>
<reference evidence="2" key="1">
    <citation type="journal article" date="2021" name="Proc. Natl. Acad. Sci. U.S.A.">
        <title>A Catalog of Tens of Thousands of Viruses from Human Metagenomes Reveals Hidden Associations with Chronic Diseases.</title>
        <authorList>
            <person name="Tisza M.J."/>
            <person name="Buck C.B."/>
        </authorList>
    </citation>
    <scope>NUCLEOTIDE SEQUENCE</scope>
    <source>
        <strain evidence="2">CtiHu16</strain>
    </source>
</reference>
<dbReference type="GO" id="GO:0003899">
    <property type="term" value="F:DNA-directed RNA polymerase activity"/>
    <property type="evidence" value="ECO:0007669"/>
    <property type="project" value="InterPro"/>
</dbReference>
<evidence type="ECO:0000313" key="2">
    <source>
        <dbReference type="EMBL" id="DAD84214.1"/>
    </source>
</evidence>
<keyword evidence="1" id="KW-0812">Transmembrane</keyword>
<dbReference type="Gene3D" id="3.30.70.3560">
    <property type="entry name" value="Phi-29-like late genes activator, P4"/>
    <property type="match status" value="1"/>
</dbReference>
<feature type="transmembrane region" description="Helical" evidence="1">
    <location>
        <begin position="17"/>
        <end position="35"/>
    </location>
</feature>
<dbReference type="InterPro" id="IPR038246">
    <property type="entry name" value="Phi-29-like_sf"/>
</dbReference>
<dbReference type="InterPro" id="IPR008771">
    <property type="entry name" value="Phi-29_GP4"/>
</dbReference>
<keyword evidence="1" id="KW-0472">Membrane</keyword>
<dbReference type="GO" id="GO:0016987">
    <property type="term" value="F:sigma factor activity"/>
    <property type="evidence" value="ECO:0007669"/>
    <property type="project" value="InterPro"/>
</dbReference>
<protein>
    <submittedName>
        <fullName evidence="2">Transcriptional regulator</fullName>
    </submittedName>
</protein>
<name>A0A8S5MPK0_9CAUD</name>
<accession>A0A8S5MPK0</accession>
<dbReference type="EMBL" id="BK014955">
    <property type="protein sequence ID" value="DAD84214.1"/>
    <property type="molecule type" value="Genomic_DNA"/>
</dbReference>
<evidence type="ECO:0000256" key="1">
    <source>
        <dbReference type="SAM" id="Phobius"/>
    </source>
</evidence>